<protein>
    <recommendedName>
        <fullName evidence="4">Outer membrane protein beta-barrel domain-containing protein</fullName>
    </recommendedName>
</protein>
<name>A0A254NAM3_9BURK</name>
<feature type="domain" description="Outer membrane protein beta-barrel" evidence="4">
    <location>
        <begin position="10"/>
        <end position="177"/>
    </location>
</feature>
<sequence length="179" mass="18395">MQYPRLTRPALALALMAAMAGAHAEGLYVGGALGAPQYSNTINGYGSGDGGGRGVATKLYGGYQLTPNFAIEGNAFHLGRSTTTGDGSARIYGVGVDGVASLPVAQGWSLLGSVGVAEARLTTPTARDTSPALKAGVGVQYDLNSAMALRVGYDRYHFTNAFDSKPNVGATFVGLKLNY</sequence>
<dbReference type="Gene3D" id="2.40.160.20">
    <property type="match status" value="1"/>
</dbReference>
<dbReference type="InterPro" id="IPR011250">
    <property type="entry name" value="OMP/PagP_B-barrel"/>
</dbReference>
<dbReference type="Proteomes" id="UP000197446">
    <property type="component" value="Unassembled WGS sequence"/>
</dbReference>
<dbReference type="InterPro" id="IPR027385">
    <property type="entry name" value="Beta-barrel_OMP"/>
</dbReference>
<evidence type="ECO:0000256" key="3">
    <source>
        <dbReference type="SAM" id="SignalP"/>
    </source>
</evidence>
<proteinExistence type="predicted"/>
<organism evidence="5 6">
    <name type="scientific">Roseateles puraquae</name>
    <dbReference type="NCBI Taxonomy" id="431059"/>
    <lineage>
        <taxon>Bacteria</taxon>
        <taxon>Pseudomonadati</taxon>
        <taxon>Pseudomonadota</taxon>
        <taxon>Betaproteobacteria</taxon>
        <taxon>Burkholderiales</taxon>
        <taxon>Sphaerotilaceae</taxon>
        <taxon>Roseateles</taxon>
    </lineage>
</organism>
<evidence type="ECO:0000259" key="4">
    <source>
        <dbReference type="Pfam" id="PF13505"/>
    </source>
</evidence>
<dbReference type="RefSeq" id="WP_088483673.1">
    <property type="nucleotide sequence ID" value="NZ_NISI01000005.1"/>
</dbReference>
<evidence type="ECO:0000256" key="2">
    <source>
        <dbReference type="ARBA" id="ARBA00022729"/>
    </source>
</evidence>
<evidence type="ECO:0000313" key="5">
    <source>
        <dbReference type="EMBL" id="OWR03437.1"/>
    </source>
</evidence>
<comment type="caution">
    <text evidence="5">The sequence shown here is derived from an EMBL/GenBank/DDBJ whole genome shotgun (WGS) entry which is preliminary data.</text>
</comment>
<accession>A0A254NAM3</accession>
<feature type="chain" id="PRO_5012445521" description="Outer membrane protein beta-barrel domain-containing protein" evidence="3">
    <location>
        <begin position="25"/>
        <end position="179"/>
    </location>
</feature>
<gene>
    <name evidence="5" type="ORF">CDO81_13120</name>
</gene>
<dbReference type="Pfam" id="PF13505">
    <property type="entry name" value="OMP_b-brl"/>
    <property type="match status" value="1"/>
</dbReference>
<comment type="subcellular location">
    <subcellularLocation>
        <location evidence="1">Cell outer membrane</location>
    </subcellularLocation>
</comment>
<keyword evidence="6" id="KW-1185">Reference proteome</keyword>
<evidence type="ECO:0000313" key="6">
    <source>
        <dbReference type="Proteomes" id="UP000197446"/>
    </source>
</evidence>
<reference evidence="5 6" key="1">
    <citation type="journal article" date="2007" name="Int. J. Syst. Evol. Microbiol.">
        <title>Description of Pelomonas aquatica sp. nov. and Pelomonas puraquae sp. nov., isolated from industrial and haemodialysis water.</title>
        <authorList>
            <person name="Gomila M."/>
            <person name="Bowien B."/>
            <person name="Falsen E."/>
            <person name="Moore E.R."/>
            <person name="Lalucat J."/>
        </authorList>
    </citation>
    <scope>NUCLEOTIDE SEQUENCE [LARGE SCALE GENOMIC DNA]</scope>
    <source>
        <strain evidence="5 6">CCUG 52769</strain>
    </source>
</reference>
<dbReference type="GO" id="GO:0009279">
    <property type="term" value="C:cell outer membrane"/>
    <property type="evidence" value="ECO:0007669"/>
    <property type="project" value="UniProtKB-SubCell"/>
</dbReference>
<feature type="signal peptide" evidence="3">
    <location>
        <begin position="1"/>
        <end position="24"/>
    </location>
</feature>
<keyword evidence="2 3" id="KW-0732">Signal</keyword>
<dbReference type="OrthoDB" id="5360144at2"/>
<evidence type="ECO:0000256" key="1">
    <source>
        <dbReference type="ARBA" id="ARBA00004442"/>
    </source>
</evidence>
<dbReference type="AlphaFoldDB" id="A0A254NAM3"/>
<dbReference type="SUPFAM" id="SSF56925">
    <property type="entry name" value="OMPA-like"/>
    <property type="match status" value="1"/>
</dbReference>
<dbReference type="EMBL" id="NISI01000005">
    <property type="protein sequence ID" value="OWR03437.1"/>
    <property type="molecule type" value="Genomic_DNA"/>
</dbReference>